<sequence length="125" mass="14222">MFGKNWQKAECIVVSRDVASVTDGSVNYTYIVDVYPQGGDSFRAIARLPFIATDFWSPNIGQTVGVVFNTKSRVVRFDRHDVRLSAKAYERARRSSFEATLREEPGTRRATEADRRDLRLALFTV</sequence>
<evidence type="ECO:0000313" key="4">
    <source>
        <dbReference type="Proteomes" id="UP000189735"/>
    </source>
</evidence>
<keyword evidence="3" id="KW-1185">Reference proteome</keyword>
<proteinExistence type="predicted"/>
<dbReference type="RefSeq" id="WP_044440688.1">
    <property type="nucleotide sequence ID" value="NZ_FUYG01000012.1"/>
</dbReference>
<reference evidence="1" key="2">
    <citation type="submission" date="2015-02" db="EMBL/GenBank/DDBJ databases">
        <authorList>
            <person name="Vasilyev I.Y."/>
            <person name="Siniagina M.N."/>
            <person name="Malanin S.Y."/>
            <person name="Boulygina E.A."/>
            <person name="Grygoryeva T.V."/>
            <person name="Yarullina D.R."/>
            <person name="Ilinskaya O.N."/>
        </authorList>
    </citation>
    <scope>NUCLEOTIDE SEQUENCE</scope>
    <source>
        <strain evidence="1">VKM Ac-1804</strain>
    </source>
</reference>
<evidence type="ECO:0000313" key="3">
    <source>
        <dbReference type="Proteomes" id="UP000032503"/>
    </source>
</evidence>
<evidence type="ECO:0000313" key="2">
    <source>
        <dbReference type="EMBL" id="SKB02392.1"/>
    </source>
</evidence>
<protein>
    <submittedName>
        <fullName evidence="2">Uncharacterized protein</fullName>
    </submittedName>
</protein>
<evidence type="ECO:0000313" key="1">
    <source>
        <dbReference type="EMBL" id="KJC64352.1"/>
    </source>
</evidence>
<dbReference type="AlphaFoldDB" id="A0A1T4YKT1"/>
<dbReference type="Proteomes" id="UP000189735">
    <property type="component" value="Unassembled WGS sequence"/>
</dbReference>
<reference evidence="2" key="3">
    <citation type="submission" date="2017-02" db="EMBL/GenBank/DDBJ databases">
        <authorList>
            <person name="Peterson S.W."/>
        </authorList>
    </citation>
    <scope>NUCLEOTIDE SEQUENCE [LARGE SCALE GENOMIC DNA]</scope>
    <source>
        <strain evidence="2">VKM Ac-2052</strain>
    </source>
</reference>
<dbReference type="EMBL" id="FUYG01000012">
    <property type="protein sequence ID" value="SKB02392.1"/>
    <property type="molecule type" value="Genomic_DNA"/>
</dbReference>
<accession>A0A1T4YKT1</accession>
<reference evidence="1 3" key="1">
    <citation type="journal article" date="2001" name="Int. J. Syst. Evol. Microbiol.">
        <title>Agreia bicolorata gen. nov., sp. nov., to accommodate actinobacteria isolated from narrow reed grass infected by the nematode Heteroanguina graminophila.</title>
        <authorList>
            <person name="Evtushenko L.I."/>
            <person name="Dorofeeva L.V."/>
            <person name="Dobrovolskaya T.G."/>
            <person name="Streshinskaya G.M."/>
            <person name="Subbotin S.A."/>
            <person name="Tiedje J.M."/>
        </authorList>
    </citation>
    <scope>NUCLEOTIDE SEQUENCE [LARGE SCALE GENOMIC DNA]</scope>
    <source>
        <strain evidence="1 3">VKM Ac-1804</strain>
    </source>
</reference>
<dbReference type="EMBL" id="JYFC01000003">
    <property type="protein sequence ID" value="KJC64352.1"/>
    <property type="molecule type" value="Genomic_DNA"/>
</dbReference>
<gene>
    <name evidence="2" type="ORF">SAMN06295879_3490</name>
    <name evidence="1" type="ORF">TZ00_07835</name>
</gene>
<organism evidence="2 4">
    <name type="scientific">Agreia bicolorata</name>
    <dbReference type="NCBI Taxonomy" id="110935"/>
    <lineage>
        <taxon>Bacteria</taxon>
        <taxon>Bacillati</taxon>
        <taxon>Actinomycetota</taxon>
        <taxon>Actinomycetes</taxon>
        <taxon>Micrococcales</taxon>
        <taxon>Microbacteriaceae</taxon>
        <taxon>Agreia</taxon>
    </lineage>
</organism>
<reference evidence="4" key="4">
    <citation type="submission" date="2017-02" db="EMBL/GenBank/DDBJ databases">
        <authorList>
            <person name="Varghese N."/>
            <person name="Submissions S."/>
        </authorList>
    </citation>
    <scope>NUCLEOTIDE SEQUENCE [LARGE SCALE GENOMIC DNA]</scope>
    <source>
        <strain evidence="4">VKM Ac-2052</strain>
    </source>
</reference>
<dbReference type="Proteomes" id="UP000032503">
    <property type="component" value="Unassembled WGS sequence"/>
</dbReference>
<name>A0A1T4YKT1_9MICO</name>